<dbReference type="SUPFAM" id="SSF46689">
    <property type="entry name" value="Homeodomain-like"/>
    <property type="match status" value="1"/>
</dbReference>
<dbReference type="PROSITE" id="PS50071">
    <property type="entry name" value="HOMEOBOX_2"/>
    <property type="match status" value="1"/>
</dbReference>
<dbReference type="EMBL" id="LR902205">
    <property type="protein sequence ID" value="CAD7250162.1"/>
    <property type="molecule type" value="Genomic_DNA"/>
</dbReference>
<sequence length="265" mass="29228">MRASEREMQPFLRTPSKDASLQMSDCGVEDSEGAIALNKVHSDRLLPFKAHQPYPHSKSDRTASSESGCHQGSPVAGGGPEQSSVRRYRTAFTRDQIARLEKEFLKENYVSRPKRCELAAELNLPEGTIKVWFQNRRMKDKRQRQAFALPFMDPYLAYAYLMQAAYNPYQGVSANAQQPPPSPFVPLPPTAAAAAFWPGAYHPYLPIRGQTPGQSPGHTPLPRSVPPPASLPSPISPKSKSDASPPLSSPKTPSLFRPFKASDET</sequence>
<feature type="DNA-binding region" description="Homeobox" evidence="7">
    <location>
        <begin position="85"/>
        <end position="144"/>
    </location>
</feature>
<dbReference type="Proteomes" id="UP000677054">
    <property type="component" value="Unassembled WGS sequence"/>
</dbReference>
<proteinExistence type="inferred from homology"/>
<comment type="similarity">
    <text evidence="6">Belongs to the even-skipped homeobox family.</text>
</comment>
<dbReference type="InterPro" id="IPR001356">
    <property type="entry name" value="HD"/>
</dbReference>
<evidence type="ECO:0000256" key="6">
    <source>
        <dbReference type="ARBA" id="ARBA00038449"/>
    </source>
</evidence>
<dbReference type="GO" id="GO:0000981">
    <property type="term" value="F:DNA-binding transcription factor activity, RNA polymerase II-specific"/>
    <property type="evidence" value="ECO:0007669"/>
    <property type="project" value="InterPro"/>
</dbReference>
<dbReference type="InterPro" id="IPR020479">
    <property type="entry name" value="HD_metazoa"/>
</dbReference>
<keyword evidence="2" id="KW-0217">Developmental protein</keyword>
<keyword evidence="12" id="KW-1185">Reference proteome</keyword>
<dbReference type="InterPro" id="IPR017970">
    <property type="entry name" value="Homeobox_CS"/>
</dbReference>
<evidence type="ECO:0000256" key="8">
    <source>
        <dbReference type="RuleBase" id="RU000682"/>
    </source>
</evidence>
<name>A0A7R9A9U0_9CRUS</name>
<comment type="subcellular location">
    <subcellularLocation>
        <location evidence="1 7 8">Nucleus</location>
    </subcellularLocation>
</comment>
<dbReference type="FunFam" id="1.10.10.60:FF:000256">
    <property type="entry name" value="Even-skipped homeobox 1"/>
    <property type="match status" value="1"/>
</dbReference>
<evidence type="ECO:0000256" key="2">
    <source>
        <dbReference type="ARBA" id="ARBA00022473"/>
    </source>
</evidence>
<feature type="domain" description="Homeobox" evidence="10">
    <location>
        <begin position="83"/>
        <end position="143"/>
    </location>
</feature>
<keyword evidence="3 7" id="KW-0238">DNA-binding</keyword>
<dbReference type="PANTHER" id="PTHR46294:SF4">
    <property type="entry name" value="SEGMENTATION PROTEIN EVEN-SKIPPED"/>
    <property type="match status" value="1"/>
</dbReference>
<feature type="region of interest" description="Disordered" evidence="9">
    <location>
        <begin position="47"/>
        <end position="85"/>
    </location>
</feature>
<dbReference type="Gene3D" id="1.10.10.60">
    <property type="entry name" value="Homeodomain-like"/>
    <property type="match status" value="1"/>
</dbReference>
<dbReference type="AlphaFoldDB" id="A0A7R9A9U0"/>
<accession>A0A7R9A9U0</accession>
<dbReference type="OrthoDB" id="6159439at2759"/>
<dbReference type="Pfam" id="PF00046">
    <property type="entry name" value="Homeodomain"/>
    <property type="match status" value="1"/>
</dbReference>
<dbReference type="GO" id="GO:0000978">
    <property type="term" value="F:RNA polymerase II cis-regulatory region sequence-specific DNA binding"/>
    <property type="evidence" value="ECO:0007669"/>
    <property type="project" value="TreeGrafter"/>
</dbReference>
<evidence type="ECO:0000256" key="3">
    <source>
        <dbReference type="ARBA" id="ARBA00023125"/>
    </source>
</evidence>
<feature type="region of interest" description="Disordered" evidence="9">
    <location>
        <begin position="207"/>
        <end position="265"/>
    </location>
</feature>
<feature type="compositionally biased region" description="Low complexity" evidence="9">
    <location>
        <begin position="236"/>
        <end position="255"/>
    </location>
</feature>
<evidence type="ECO:0000259" key="10">
    <source>
        <dbReference type="PROSITE" id="PS50071"/>
    </source>
</evidence>
<feature type="region of interest" description="Disordered" evidence="9">
    <location>
        <begin position="1"/>
        <end position="25"/>
    </location>
</feature>
<dbReference type="EMBL" id="CAJPEV010002688">
    <property type="protein sequence ID" value="CAG0897752.1"/>
    <property type="molecule type" value="Genomic_DNA"/>
</dbReference>
<feature type="compositionally biased region" description="Pro residues" evidence="9">
    <location>
        <begin position="223"/>
        <end position="235"/>
    </location>
</feature>
<dbReference type="InterPro" id="IPR052002">
    <property type="entry name" value="Even-skipped_HD"/>
</dbReference>
<keyword evidence="4 7" id="KW-0371">Homeobox</keyword>
<protein>
    <recommendedName>
        <fullName evidence="10">Homeobox domain-containing protein</fullName>
    </recommendedName>
</protein>
<dbReference type="PANTHER" id="PTHR46294">
    <property type="entry name" value="SEGMENTATION PROTEIN EVEN-SKIPPED"/>
    <property type="match status" value="1"/>
</dbReference>
<evidence type="ECO:0000313" key="12">
    <source>
        <dbReference type="Proteomes" id="UP000677054"/>
    </source>
</evidence>
<organism evidence="11">
    <name type="scientific">Darwinula stevensoni</name>
    <dbReference type="NCBI Taxonomy" id="69355"/>
    <lineage>
        <taxon>Eukaryota</taxon>
        <taxon>Metazoa</taxon>
        <taxon>Ecdysozoa</taxon>
        <taxon>Arthropoda</taxon>
        <taxon>Crustacea</taxon>
        <taxon>Oligostraca</taxon>
        <taxon>Ostracoda</taxon>
        <taxon>Podocopa</taxon>
        <taxon>Podocopida</taxon>
        <taxon>Darwinulocopina</taxon>
        <taxon>Darwinuloidea</taxon>
        <taxon>Darwinulidae</taxon>
        <taxon>Darwinula</taxon>
    </lineage>
</organism>
<dbReference type="CDD" id="cd00086">
    <property type="entry name" value="homeodomain"/>
    <property type="match status" value="1"/>
</dbReference>
<dbReference type="InterPro" id="IPR009057">
    <property type="entry name" value="Homeodomain-like_sf"/>
</dbReference>
<dbReference type="PROSITE" id="PS00027">
    <property type="entry name" value="HOMEOBOX_1"/>
    <property type="match status" value="1"/>
</dbReference>
<dbReference type="GO" id="GO:0005634">
    <property type="term" value="C:nucleus"/>
    <property type="evidence" value="ECO:0007669"/>
    <property type="project" value="UniProtKB-SubCell"/>
</dbReference>
<gene>
    <name evidence="11" type="ORF">DSTB1V02_LOCUS9945</name>
</gene>
<keyword evidence="5 7" id="KW-0539">Nucleus</keyword>
<dbReference type="SMART" id="SM00389">
    <property type="entry name" value="HOX"/>
    <property type="match status" value="1"/>
</dbReference>
<evidence type="ECO:0000256" key="1">
    <source>
        <dbReference type="ARBA" id="ARBA00004123"/>
    </source>
</evidence>
<evidence type="ECO:0000256" key="7">
    <source>
        <dbReference type="PROSITE-ProRule" id="PRU00108"/>
    </source>
</evidence>
<evidence type="ECO:0000256" key="5">
    <source>
        <dbReference type="ARBA" id="ARBA00023242"/>
    </source>
</evidence>
<reference evidence="11" key="1">
    <citation type="submission" date="2020-11" db="EMBL/GenBank/DDBJ databases">
        <authorList>
            <person name="Tran Van P."/>
        </authorList>
    </citation>
    <scope>NUCLEOTIDE SEQUENCE</scope>
</reference>
<evidence type="ECO:0000313" key="11">
    <source>
        <dbReference type="EMBL" id="CAD7250162.1"/>
    </source>
</evidence>
<evidence type="ECO:0000256" key="4">
    <source>
        <dbReference type="ARBA" id="ARBA00023155"/>
    </source>
</evidence>
<dbReference type="PRINTS" id="PR00024">
    <property type="entry name" value="HOMEOBOX"/>
</dbReference>
<evidence type="ECO:0000256" key="9">
    <source>
        <dbReference type="SAM" id="MobiDB-lite"/>
    </source>
</evidence>